<protein>
    <submittedName>
        <fullName evidence="1">Uncharacterized protein</fullName>
    </submittedName>
</protein>
<dbReference type="RefSeq" id="WP_205256160.1">
    <property type="nucleotide sequence ID" value="NZ_BAAAPV010000003.1"/>
</dbReference>
<keyword evidence="2" id="KW-1185">Reference proteome</keyword>
<name>A0A938YNE8_9ACTN</name>
<evidence type="ECO:0000313" key="2">
    <source>
        <dbReference type="Proteomes" id="UP000663801"/>
    </source>
</evidence>
<dbReference type="EMBL" id="JAERWL010000006">
    <property type="protein sequence ID" value="MBM9476050.1"/>
    <property type="molecule type" value="Genomic_DNA"/>
</dbReference>
<evidence type="ECO:0000313" key="1">
    <source>
        <dbReference type="EMBL" id="MBM9476050.1"/>
    </source>
</evidence>
<dbReference type="Proteomes" id="UP000663801">
    <property type="component" value="Unassembled WGS sequence"/>
</dbReference>
<comment type="caution">
    <text evidence="1">The sequence shown here is derived from an EMBL/GenBank/DDBJ whole genome shotgun (WGS) entry which is preliminary data.</text>
</comment>
<proteinExistence type="predicted"/>
<reference evidence="1" key="1">
    <citation type="submission" date="2021-01" db="EMBL/GenBank/DDBJ databases">
        <title>KCTC 19127 draft genome.</title>
        <authorList>
            <person name="An D."/>
        </authorList>
    </citation>
    <scope>NUCLEOTIDE SEQUENCE</scope>
    <source>
        <strain evidence="1">KCTC 19127</strain>
    </source>
</reference>
<accession>A0A938YNE8</accession>
<gene>
    <name evidence="1" type="ORF">JL107_06305</name>
</gene>
<dbReference type="AlphaFoldDB" id="A0A938YNE8"/>
<sequence length="241" mass="26759">MLSLDDKPAYELSFWCGTCQFLFQRLEGANDTLSLPALTERLTAGLDELDDEVIDAFSMLLPEGDYLPILTSIEPQMRLPAGPGDYFAEEQVATWGVDSFWGLPEYSRTAYYRTFQTTVTHQAHLYEFVVPMLPPAWSDKAVVAEHAARLFTSSTPTAVAVSTLDVCAPAVDGRSEDYYEHWGLTHFLLDGHHKLQAAAQTGRPLRLLSLLSIDASLASREQLARVPGLRSQQVATRPLRA</sequence>
<organism evidence="1 2">
    <name type="scientific">Nakamurella flavida</name>
    <dbReference type="NCBI Taxonomy" id="363630"/>
    <lineage>
        <taxon>Bacteria</taxon>
        <taxon>Bacillati</taxon>
        <taxon>Actinomycetota</taxon>
        <taxon>Actinomycetes</taxon>
        <taxon>Nakamurellales</taxon>
        <taxon>Nakamurellaceae</taxon>
        <taxon>Nakamurella</taxon>
    </lineage>
</organism>